<sequence length="178" mass="18264">MADWLETIKLHAAKQVAALGQPRHALVTSVDAVSHSVKVTIQPEGIESGWIPDAAIAASGLRIACPAEIGTQVLVVPVEGDAEHPIVVARLFDVSLTPPVAPATGRPVQPGEIGIFLDGGTYLHMTDTGIYIRGKLIIDGRIEASGDVVSAGISLGTHKHGGVQTGQGLSGAPVQAHG</sequence>
<dbReference type="KEGG" id="lck:HN018_10790"/>
<dbReference type="Pfam" id="PF04717">
    <property type="entry name" value="Phage_base_V"/>
    <property type="match status" value="1"/>
</dbReference>
<proteinExistence type="predicted"/>
<feature type="domain" description="Gp5/Type VI secretion system Vgr protein OB-fold" evidence="1">
    <location>
        <begin position="24"/>
        <end position="92"/>
    </location>
</feature>
<reference evidence="2 3" key="1">
    <citation type="journal article" date="2014" name="World J. Microbiol. Biotechnol.">
        <title>Biodiversity and physiological characteristics of Antarctic and Arctic lichens-associated bacteria.</title>
        <authorList>
            <person name="Lee Y.M."/>
            <person name="Kim E.H."/>
            <person name="Lee H.K."/>
            <person name="Hong S.G."/>
        </authorList>
    </citation>
    <scope>NUCLEOTIDE SEQUENCE [LARGE SCALE GENOMIC DNA]</scope>
    <source>
        <strain evidence="2 3">PAMC 26569</strain>
    </source>
</reference>
<dbReference type="Proteomes" id="UP000500767">
    <property type="component" value="Chromosome"/>
</dbReference>
<gene>
    <name evidence="2" type="ORF">HN018_10790</name>
</gene>
<dbReference type="InterPro" id="IPR044033">
    <property type="entry name" value="GpV-like_apex"/>
</dbReference>
<organism evidence="2 3">
    <name type="scientific">Lichenicola cladoniae</name>
    <dbReference type="NCBI Taxonomy" id="1484109"/>
    <lineage>
        <taxon>Bacteria</taxon>
        <taxon>Pseudomonadati</taxon>
        <taxon>Pseudomonadota</taxon>
        <taxon>Alphaproteobacteria</taxon>
        <taxon>Acetobacterales</taxon>
        <taxon>Acetobacteraceae</taxon>
        <taxon>Lichenicola</taxon>
    </lineage>
</organism>
<evidence type="ECO:0000313" key="2">
    <source>
        <dbReference type="EMBL" id="QKE90457.1"/>
    </source>
</evidence>
<dbReference type="AlphaFoldDB" id="A0A6M8HQ83"/>
<evidence type="ECO:0000259" key="1">
    <source>
        <dbReference type="Pfam" id="PF04717"/>
    </source>
</evidence>
<accession>A0A6M8HQ83</accession>
<name>A0A6M8HQ83_9PROT</name>
<dbReference type="InterPro" id="IPR037026">
    <property type="entry name" value="Vgr_OB-fold_dom_sf"/>
</dbReference>
<keyword evidence="3" id="KW-1185">Reference proteome</keyword>
<dbReference type="RefSeq" id="WP_171835406.1">
    <property type="nucleotide sequence ID" value="NZ_CP053708.1"/>
</dbReference>
<evidence type="ECO:0000313" key="3">
    <source>
        <dbReference type="Proteomes" id="UP000500767"/>
    </source>
</evidence>
<dbReference type="Pfam" id="PF18946">
    <property type="entry name" value="Apex"/>
    <property type="match status" value="1"/>
</dbReference>
<dbReference type="EMBL" id="CP053708">
    <property type="protein sequence ID" value="QKE90457.1"/>
    <property type="molecule type" value="Genomic_DNA"/>
</dbReference>
<protein>
    <recommendedName>
        <fullName evidence="1">Gp5/Type VI secretion system Vgr protein OB-fold domain-containing protein</fullName>
    </recommendedName>
</protein>
<dbReference type="Gene3D" id="2.40.50.230">
    <property type="entry name" value="Gp5 N-terminal domain"/>
    <property type="match status" value="1"/>
</dbReference>
<dbReference type="InterPro" id="IPR006531">
    <property type="entry name" value="Gp5/Vgr_OB"/>
</dbReference>